<name>A0ABR8YI53_9MICC</name>
<accession>A0ABR8YI53</accession>
<evidence type="ECO:0000259" key="1">
    <source>
        <dbReference type="Pfam" id="PF06983"/>
    </source>
</evidence>
<dbReference type="EMBL" id="JACSQC010000003">
    <property type="protein sequence ID" value="MBD8043808.1"/>
    <property type="molecule type" value="Genomic_DNA"/>
</dbReference>
<dbReference type="SUPFAM" id="SSF54593">
    <property type="entry name" value="Glyoxalase/Bleomycin resistance protein/Dihydroxybiphenyl dioxygenase"/>
    <property type="match status" value="1"/>
</dbReference>
<dbReference type="PANTHER" id="PTHR33990:SF1">
    <property type="entry name" value="PROTEIN YJDN"/>
    <property type="match status" value="1"/>
</dbReference>
<dbReference type="Gene3D" id="3.10.180.10">
    <property type="entry name" value="2,3-Dihydroxybiphenyl 1,2-Dioxygenase, domain 1"/>
    <property type="match status" value="1"/>
</dbReference>
<proteinExistence type="predicted"/>
<dbReference type="PANTHER" id="PTHR33990">
    <property type="entry name" value="PROTEIN YJDN-RELATED"/>
    <property type="match status" value="1"/>
</dbReference>
<dbReference type="RefSeq" id="WP_191746716.1">
    <property type="nucleotide sequence ID" value="NZ_JACSQC010000003.1"/>
</dbReference>
<sequence>MSSTMNPYLSFRDNAAEAMAFYQSVFGGTLESTSFGEMHASEDPAEDMKVMHSQLTTDSGFILMASDTPNSMELDEGSSYSISLSGDDGDELRGYWDRLLDGGTMVLPLEKAPWGDTFGMLDDRFGTSWMVSISAPQSGAEAGS</sequence>
<gene>
    <name evidence="2" type="ORF">H9638_08265</name>
</gene>
<dbReference type="Proteomes" id="UP000652763">
    <property type="component" value="Unassembled WGS sequence"/>
</dbReference>
<evidence type="ECO:0000313" key="3">
    <source>
        <dbReference type="Proteomes" id="UP000652763"/>
    </source>
</evidence>
<reference evidence="2 3" key="1">
    <citation type="submission" date="2020-08" db="EMBL/GenBank/DDBJ databases">
        <title>A Genomic Blueprint of the Chicken Gut Microbiome.</title>
        <authorList>
            <person name="Gilroy R."/>
            <person name="Ravi A."/>
            <person name="Getino M."/>
            <person name="Pursley I."/>
            <person name="Horton D.L."/>
            <person name="Alikhan N.-F."/>
            <person name="Baker D."/>
            <person name="Gharbi K."/>
            <person name="Hall N."/>
            <person name="Watson M."/>
            <person name="Adriaenssens E.M."/>
            <person name="Foster-Nyarko E."/>
            <person name="Jarju S."/>
            <person name="Secka A."/>
            <person name="Antonio M."/>
            <person name="Oren A."/>
            <person name="Chaudhuri R."/>
            <person name="La Ragione R.M."/>
            <person name="Hildebrand F."/>
            <person name="Pallen M.J."/>
        </authorList>
    </citation>
    <scope>NUCLEOTIDE SEQUENCE [LARGE SCALE GENOMIC DNA]</scope>
    <source>
        <strain evidence="2 3">Sa2BUA2</strain>
    </source>
</reference>
<keyword evidence="3" id="KW-1185">Reference proteome</keyword>
<protein>
    <submittedName>
        <fullName evidence="2">VOC family protein</fullName>
    </submittedName>
</protein>
<dbReference type="Pfam" id="PF06983">
    <property type="entry name" value="3-dmu-9_3-mt"/>
    <property type="match status" value="1"/>
</dbReference>
<dbReference type="CDD" id="cd06588">
    <property type="entry name" value="PhnB_like"/>
    <property type="match status" value="1"/>
</dbReference>
<evidence type="ECO:0000313" key="2">
    <source>
        <dbReference type="EMBL" id="MBD8043808.1"/>
    </source>
</evidence>
<comment type="caution">
    <text evidence="2">The sequence shown here is derived from an EMBL/GenBank/DDBJ whole genome shotgun (WGS) entry which is preliminary data.</text>
</comment>
<dbReference type="InterPro" id="IPR029068">
    <property type="entry name" value="Glyas_Bleomycin-R_OHBP_Dase"/>
</dbReference>
<organism evidence="2 3">
    <name type="scientific">Arthrobacter pullicola</name>
    <dbReference type="NCBI Taxonomy" id="2762224"/>
    <lineage>
        <taxon>Bacteria</taxon>
        <taxon>Bacillati</taxon>
        <taxon>Actinomycetota</taxon>
        <taxon>Actinomycetes</taxon>
        <taxon>Micrococcales</taxon>
        <taxon>Micrococcaceae</taxon>
        <taxon>Arthrobacter</taxon>
    </lineage>
</organism>
<dbReference type="InterPro" id="IPR028973">
    <property type="entry name" value="PhnB-like"/>
</dbReference>
<feature type="domain" description="PhnB-like" evidence="1">
    <location>
        <begin position="5"/>
        <end position="131"/>
    </location>
</feature>